<proteinExistence type="predicted"/>
<evidence type="ECO:0000313" key="3">
    <source>
        <dbReference type="Proteomes" id="UP001230188"/>
    </source>
</evidence>
<evidence type="ECO:0000313" key="2">
    <source>
        <dbReference type="EMBL" id="KAJ8613017.1"/>
    </source>
</evidence>
<dbReference type="EMBL" id="JAQMWT010000037">
    <property type="protein sequence ID" value="KAJ8613017.1"/>
    <property type="molecule type" value="Genomic_DNA"/>
</dbReference>
<organism evidence="2 3">
    <name type="scientific">Chrysophaeum taylorii</name>
    <dbReference type="NCBI Taxonomy" id="2483200"/>
    <lineage>
        <taxon>Eukaryota</taxon>
        <taxon>Sar</taxon>
        <taxon>Stramenopiles</taxon>
        <taxon>Ochrophyta</taxon>
        <taxon>Pelagophyceae</taxon>
        <taxon>Pelagomonadales</taxon>
        <taxon>Pelagomonadaceae</taxon>
        <taxon>Chrysophaeum</taxon>
    </lineage>
</organism>
<protein>
    <submittedName>
        <fullName evidence="2">Uncharacterized protein</fullName>
    </submittedName>
</protein>
<feature type="region of interest" description="Disordered" evidence="1">
    <location>
        <begin position="612"/>
        <end position="650"/>
    </location>
</feature>
<name>A0AAD7XRD4_9STRA</name>
<accession>A0AAD7XRD4</accession>
<dbReference type="Proteomes" id="UP001230188">
    <property type="component" value="Unassembled WGS sequence"/>
</dbReference>
<feature type="region of interest" description="Disordered" evidence="1">
    <location>
        <begin position="126"/>
        <end position="158"/>
    </location>
</feature>
<keyword evidence="3" id="KW-1185">Reference proteome</keyword>
<reference evidence="2" key="1">
    <citation type="submission" date="2023-01" db="EMBL/GenBank/DDBJ databases">
        <title>Metagenome sequencing of chrysophaentin producing Chrysophaeum taylorii.</title>
        <authorList>
            <person name="Davison J."/>
            <person name="Bewley C."/>
        </authorList>
    </citation>
    <scope>NUCLEOTIDE SEQUENCE</scope>
    <source>
        <strain evidence="2">NIES-1699</strain>
    </source>
</reference>
<comment type="caution">
    <text evidence="2">The sequence shown here is derived from an EMBL/GenBank/DDBJ whole genome shotgun (WGS) entry which is preliminary data.</text>
</comment>
<gene>
    <name evidence="2" type="ORF">CTAYLR_004069</name>
</gene>
<dbReference type="AlphaFoldDB" id="A0AAD7XRD4"/>
<evidence type="ECO:0000256" key="1">
    <source>
        <dbReference type="SAM" id="MobiDB-lite"/>
    </source>
</evidence>
<sequence>MVARMQADIDRKLKVAAALDQEVANVYEVRGEVRRQVEVVADPRDERFALVVCRVCSGAVDAKEAESNNSRVCWRFGVHDAWNKTILHKVLTHCGHFKSTPAVQHRQALARDMGWCSPSAERSCSRRRRQLGETPAGRGSRKKRRRAEGEDPPPAGPRLQIYDVNSDTFVDIKRDRGRAIRYHRITRRLGEVLDSGFSASSIVHVAARALVEMRCASVFCPPPPPLTERVPLRVDEVMELMCVLLELGLIDKLPVTRAADVRALADAKEALPERMTALRVAASDSSERRRERRAQRMAILFVAHQLWTPSRMRRLVDGLANSVDSPPTSASEWGASVRRALELGAAEIDDVEAHQEIAMENDVFTGRHRGRTTATAVLQAGWPDEWDRVLDVAGIFVDALERDRSSRIIDDAECRRLVEVARRLPDVGPYIGAHLVRSLLGVYDLRIPLDSWGAFTMSESSVGDMLDRLRPLGLATPAALADVLAAHVSSPRRRFFLPETPDRYDAGALALILCETHSCCALVERHRTCYPGWNFQALVRALRDTPRDWPNVVRRVLVEEYGLPFDPDVVYHPACKVVFVTMLAKKRHQVHVCRLKPPKVFDKVPRFKVVVDDDDDDGGLPPTAAFDDDDDDVMDSHPTSVSSTDEARDPLVVVTPAAAAAAREEEEE</sequence>